<evidence type="ECO:0008006" key="3">
    <source>
        <dbReference type="Google" id="ProtNLM"/>
    </source>
</evidence>
<accession>A0A381T1K7</accession>
<dbReference type="Gene3D" id="1.25.40.10">
    <property type="entry name" value="Tetratricopeptide repeat domain"/>
    <property type="match status" value="2"/>
</dbReference>
<dbReference type="PANTHER" id="PTHR45588:SF1">
    <property type="entry name" value="WW DOMAIN-CONTAINING PROTEIN"/>
    <property type="match status" value="1"/>
</dbReference>
<dbReference type="AlphaFoldDB" id="A0A381T1K7"/>
<dbReference type="PANTHER" id="PTHR45588">
    <property type="entry name" value="TPR DOMAIN-CONTAINING PROTEIN"/>
    <property type="match status" value="1"/>
</dbReference>
<dbReference type="EMBL" id="UINC01003828">
    <property type="protein sequence ID" value="SVA09574.1"/>
    <property type="molecule type" value="Genomic_DNA"/>
</dbReference>
<organism evidence="2">
    <name type="scientific">marine metagenome</name>
    <dbReference type="NCBI Taxonomy" id="408172"/>
    <lineage>
        <taxon>unclassified sequences</taxon>
        <taxon>metagenomes</taxon>
        <taxon>ecological metagenomes</taxon>
    </lineage>
</organism>
<evidence type="ECO:0000256" key="1">
    <source>
        <dbReference type="SAM" id="Coils"/>
    </source>
</evidence>
<proteinExistence type="predicted"/>
<evidence type="ECO:0000313" key="2">
    <source>
        <dbReference type="EMBL" id="SVA09574.1"/>
    </source>
</evidence>
<gene>
    <name evidence="2" type="ORF">METZ01_LOCUS62428</name>
</gene>
<dbReference type="SUPFAM" id="SSF48452">
    <property type="entry name" value="TPR-like"/>
    <property type="match status" value="2"/>
</dbReference>
<name>A0A381T1K7_9ZZZZ</name>
<protein>
    <recommendedName>
        <fullName evidence="3">Tetratricopeptide repeat protein</fullName>
    </recommendedName>
</protein>
<dbReference type="InterPro" id="IPR011990">
    <property type="entry name" value="TPR-like_helical_dom_sf"/>
</dbReference>
<feature type="coiled-coil region" evidence="1">
    <location>
        <begin position="496"/>
        <end position="530"/>
    </location>
</feature>
<sequence length="530" mass="60509">MLRATFLLIAIALNSGHLAQASDLQSKLGAVHFPTSGSMKVQHHFIRGIAALHSFWYTEALKAFEQSIVIDPDFAMGYWGLAMAHNHPLWEDQDKKSAKEALAKISGSSKLTQRERDYIHAARLLFGDGEKRMRDKAYSRAMKNIYHTYPDDLEAACFYSLSILGVSINTIDKLRLQVEAGSIALDVFQKNPNHPCAAHYAIHAFDSPKLARLALPSAKRYAKIAPASHHAQHMPAHIFVQLGMWSEAVTSNINGWHTSVEWVKKQNLPLSERDYHSLQWLHYSYLQQGRLKKAESIFNIQQQDMRNGINSKSNFRAGKYYHRMLSASVIETEQWELIEKFPPPEGWQPKIFSKAAYHFILGFSAANQGKIEIAEEHLSYLRALREKGFRENYFKRIENLEVWELEIQAAIKLYQKDFETAIKLAKKATLIEEKLPAPSGPPRILKPSYELLGEVYLKANKPVQAQEKFYISLLRHPNRIRSLVGIARASNANRNRETAIESYQQLVHQLKNASAELPELKEARKFLKGK</sequence>
<keyword evidence="1" id="KW-0175">Coiled coil</keyword>
<reference evidence="2" key="1">
    <citation type="submission" date="2018-05" db="EMBL/GenBank/DDBJ databases">
        <authorList>
            <person name="Lanie J.A."/>
            <person name="Ng W.-L."/>
            <person name="Kazmierczak K.M."/>
            <person name="Andrzejewski T.M."/>
            <person name="Davidsen T.M."/>
            <person name="Wayne K.J."/>
            <person name="Tettelin H."/>
            <person name="Glass J.I."/>
            <person name="Rusch D."/>
            <person name="Podicherti R."/>
            <person name="Tsui H.-C.T."/>
            <person name="Winkler M.E."/>
        </authorList>
    </citation>
    <scope>NUCLEOTIDE SEQUENCE</scope>
</reference>